<feature type="active site" description="Proton acceptor" evidence="6">
    <location>
        <position position="136"/>
    </location>
</feature>
<evidence type="ECO:0000256" key="1">
    <source>
        <dbReference type="ARBA" id="ARBA00022527"/>
    </source>
</evidence>
<name>A2EAS8_TRIV3</name>
<protein>
    <recommendedName>
        <fullName evidence="11">Aurora kinase</fullName>
        <ecNumber evidence="11">2.7.11.1</ecNumber>
    </recommendedName>
</protein>
<dbReference type="OMA" id="KEIPECR"/>
<comment type="catalytic activity">
    <reaction evidence="11">
        <text>L-seryl-[protein] + ATP = O-phospho-L-seryl-[protein] + ADP + H(+)</text>
        <dbReference type="Rhea" id="RHEA:17989"/>
        <dbReference type="Rhea" id="RHEA-COMP:9863"/>
        <dbReference type="Rhea" id="RHEA-COMP:11604"/>
        <dbReference type="ChEBI" id="CHEBI:15378"/>
        <dbReference type="ChEBI" id="CHEBI:29999"/>
        <dbReference type="ChEBI" id="CHEBI:30616"/>
        <dbReference type="ChEBI" id="CHEBI:83421"/>
        <dbReference type="ChEBI" id="CHEBI:456216"/>
        <dbReference type="EC" id="2.7.11.1"/>
    </reaction>
</comment>
<comment type="catalytic activity">
    <reaction evidence="11">
        <text>L-threonyl-[protein] + ATP = O-phospho-L-threonyl-[protein] + ADP + H(+)</text>
        <dbReference type="Rhea" id="RHEA:46608"/>
        <dbReference type="Rhea" id="RHEA-COMP:11060"/>
        <dbReference type="Rhea" id="RHEA-COMP:11605"/>
        <dbReference type="ChEBI" id="CHEBI:15378"/>
        <dbReference type="ChEBI" id="CHEBI:30013"/>
        <dbReference type="ChEBI" id="CHEBI:30616"/>
        <dbReference type="ChEBI" id="CHEBI:61977"/>
        <dbReference type="ChEBI" id="CHEBI:456216"/>
        <dbReference type="EC" id="2.7.11.1"/>
    </reaction>
</comment>
<dbReference type="FunFam" id="1.10.510.10:FF:000887">
    <property type="entry name" value="Aurora B kinase"/>
    <property type="match status" value="1"/>
</dbReference>
<dbReference type="EC" id="2.7.11.1" evidence="11"/>
<evidence type="ECO:0000256" key="10">
    <source>
        <dbReference type="RuleBase" id="RU000304"/>
    </source>
</evidence>
<dbReference type="AlphaFoldDB" id="A2EAS8"/>
<accession>A2EAS8</accession>
<evidence type="ECO:0000256" key="9">
    <source>
        <dbReference type="PROSITE-ProRule" id="PRU10141"/>
    </source>
</evidence>
<feature type="binding site" evidence="7">
    <location>
        <position position="23"/>
    </location>
    <ligand>
        <name>ATP</name>
        <dbReference type="ChEBI" id="CHEBI:30616"/>
    </ligand>
</feature>
<dbReference type="Pfam" id="PF00069">
    <property type="entry name" value="Pkinase"/>
    <property type="match status" value="1"/>
</dbReference>
<evidence type="ECO:0000256" key="3">
    <source>
        <dbReference type="ARBA" id="ARBA00022741"/>
    </source>
</evidence>
<proteinExistence type="inferred from homology"/>
<dbReference type="VEuPathDB" id="TrichDB:TVAG_047030"/>
<dbReference type="InterPro" id="IPR008271">
    <property type="entry name" value="Ser/Thr_kinase_AS"/>
</dbReference>
<evidence type="ECO:0000256" key="4">
    <source>
        <dbReference type="ARBA" id="ARBA00022777"/>
    </source>
</evidence>
<dbReference type="PANTHER" id="PTHR24350">
    <property type="entry name" value="SERINE/THREONINE-PROTEIN KINASE IAL-RELATED"/>
    <property type="match status" value="1"/>
</dbReference>
<reference evidence="13" key="1">
    <citation type="submission" date="2006-10" db="EMBL/GenBank/DDBJ databases">
        <authorList>
            <person name="Amadeo P."/>
            <person name="Zhao Q."/>
            <person name="Wortman J."/>
            <person name="Fraser-Liggett C."/>
            <person name="Carlton J."/>
        </authorList>
    </citation>
    <scope>NUCLEOTIDE SEQUENCE</scope>
    <source>
        <strain evidence="13">G3</strain>
    </source>
</reference>
<keyword evidence="5 7" id="KW-0067">ATP-binding</keyword>
<dbReference type="GO" id="GO:0032133">
    <property type="term" value="C:chromosome passenger complex"/>
    <property type="evidence" value="ECO:0000318"/>
    <property type="project" value="GO_Central"/>
</dbReference>
<keyword evidence="1 10" id="KW-0723">Serine/threonine-protein kinase</keyword>
<dbReference type="InterPro" id="IPR017441">
    <property type="entry name" value="Protein_kinase_ATP_BS"/>
</dbReference>
<comment type="similarity">
    <text evidence="11">Belongs to the protein kinase superfamily. Ser/Thr protein kinase family. Aurora subfamily.</text>
</comment>
<dbReference type="PROSITE" id="PS00108">
    <property type="entry name" value="PROTEIN_KINASE_ST"/>
    <property type="match status" value="1"/>
</dbReference>
<feature type="domain" description="Protein kinase" evidence="12">
    <location>
        <begin position="13"/>
        <end position="262"/>
    </location>
</feature>
<sequence length="271" mass="30819">MSNSQRYWSIDDFDVGDVIGEGRFGKVFVAREKKSRFVCVLKIIRKKLLTKHNLEKQLISEIGLHSSFNHPNILRLYGYFFDDERIMMILEYAAHGTLSDLLKKHTKFDEPTAAKYFKQILSAVEHIHSKEVLHRDLKPSNIMISLDNTLLLGDFGFAIKGNAPAGEIVGTLDYISPEILNNKEYGRSADVWALGSILFELLTGKCPFESDDPKETVRKIQNAEFSFPDYISPLARKLISSILQIDPTSRPTAKDLLNDPWITFHTSLNNS</sequence>
<evidence type="ECO:0000256" key="5">
    <source>
        <dbReference type="ARBA" id="ARBA00022840"/>
    </source>
</evidence>
<dbReference type="InterPro" id="IPR000719">
    <property type="entry name" value="Prot_kinase_dom"/>
</dbReference>
<dbReference type="FunFam" id="3.30.200.20:FF:000042">
    <property type="entry name" value="Aurora kinase A"/>
    <property type="match status" value="1"/>
</dbReference>
<dbReference type="EMBL" id="DS113341">
    <property type="protein sequence ID" value="EAY10281.1"/>
    <property type="molecule type" value="Genomic_DNA"/>
</dbReference>
<dbReference type="SUPFAM" id="SSF56112">
    <property type="entry name" value="Protein kinase-like (PK-like)"/>
    <property type="match status" value="1"/>
</dbReference>
<dbReference type="InterPro" id="IPR011009">
    <property type="entry name" value="Kinase-like_dom_sf"/>
</dbReference>
<dbReference type="KEGG" id="tva:4768214"/>
<keyword evidence="4 11" id="KW-0418">Kinase</keyword>
<evidence type="ECO:0000256" key="6">
    <source>
        <dbReference type="PIRSR" id="PIRSR630616-1"/>
    </source>
</evidence>
<dbReference type="GO" id="GO:0005876">
    <property type="term" value="C:spindle microtubule"/>
    <property type="evidence" value="ECO:0000318"/>
    <property type="project" value="GO_Central"/>
</dbReference>
<dbReference type="CDD" id="cd14007">
    <property type="entry name" value="STKc_Aurora"/>
    <property type="match status" value="1"/>
</dbReference>
<dbReference type="GO" id="GO:0005524">
    <property type="term" value="F:ATP binding"/>
    <property type="evidence" value="ECO:0007669"/>
    <property type="project" value="UniProtKB-UniRule"/>
</dbReference>
<evidence type="ECO:0000313" key="14">
    <source>
        <dbReference type="Proteomes" id="UP000001542"/>
    </source>
</evidence>
<organism evidence="13 14">
    <name type="scientific">Trichomonas vaginalis (strain ATCC PRA-98 / G3)</name>
    <dbReference type="NCBI Taxonomy" id="412133"/>
    <lineage>
        <taxon>Eukaryota</taxon>
        <taxon>Metamonada</taxon>
        <taxon>Parabasalia</taxon>
        <taxon>Trichomonadida</taxon>
        <taxon>Trichomonadidae</taxon>
        <taxon>Trichomonas</taxon>
    </lineage>
</organism>
<dbReference type="GO" id="GO:0032465">
    <property type="term" value="P:regulation of cytokinesis"/>
    <property type="evidence" value="ECO:0000318"/>
    <property type="project" value="GO_Central"/>
</dbReference>
<dbReference type="GO" id="GO:0051233">
    <property type="term" value="C:spindle midzone"/>
    <property type="evidence" value="ECO:0000318"/>
    <property type="project" value="GO_Central"/>
</dbReference>
<dbReference type="PROSITE" id="PS50011">
    <property type="entry name" value="PROTEIN_KINASE_DOM"/>
    <property type="match status" value="1"/>
</dbReference>
<gene>
    <name evidence="13" type="ORF">TVAG_047030</name>
</gene>
<reference evidence="13" key="2">
    <citation type="journal article" date="2007" name="Science">
        <title>Draft genome sequence of the sexually transmitted pathogen Trichomonas vaginalis.</title>
        <authorList>
            <person name="Carlton J.M."/>
            <person name="Hirt R.P."/>
            <person name="Silva J.C."/>
            <person name="Delcher A.L."/>
            <person name="Schatz M."/>
            <person name="Zhao Q."/>
            <person name="Wortman J.R."/>
            <person name="Bidwell S.L."/>
            <person name="Alsmark U.C.M."/>
            <person name="Besteiro S."/>
            <person name="Sicheritz-Ponten T."/>
            <person name="Noel C.J."/>
            <person name="Dacks J.B."/>
            <person name="Foster P.G."/>
            <person name="Simillion C."/>
            <person name="Van de Peer Y."/>
            <person name="Miranda-Saavedra D."/>
            <person name="Barton G.J."/>
            <person name="Westrop G.D."/>
            <person name="Mueller S."/>
            <person name="Dessi D."/>
            <person name="Fiori P.L."/>
            <person name="Ren Q."/>
            <person name="Paulsen I."/>
            <person name="Zhang H."/>
            <person name="Bastida-Corcuera F.D."/>
            <person name="Simoes-Barbosa A."/>
            <person name="Brown M.T."/>
            <person name="Hayes R.D."/>
            <person name="Mukherjee M."/>
            <person name="Okumura C.Y."/>
            <person name="Schneider R."/>
            <person name="Smith A.J."/>
            <person name="Vanacova S."/>
            <person name="Villalvazo M."/>
            <person name="Haas B.J."/>
            <person name="Pertea M."/>
            <person name="Feldblyum T.V."/>
            <person name="Utterback T.R."/>
            <person name="Shu C.L."/>
            <person name="Osoegawa K."/>
            <person name="de Jong P.J."/>
            <person name="Hrdy I."/>
            <person name="Horvathova L."/>
            <person name="Zubacova Z."/>
            <person name="Dolezal P."/>
            <person name="Malik S.B."/>
            <person name="Logsdon J.M. Jr."/>
            <person name="Henze K."/>
            <person name="Gupta A."/>
            <person name="Wang C.C."/>
            <person name="Dunne R.L."/>
            <person name="Upcroft J.A."/>
            <person name="Upcroft P."/>
            <person name="White O."/>
            <person name="Salzberg S.L."/>
            <person name="Tang P."/>
            <person name="Chiu C.-H."/>
            <person name="Lee Y.-S."/>
            <person name="Embley T.M."/>
            <person name="Coombs G.H."/>
            <person name="Mottram J.C."/>
            <person name="Tachezy J."/>
            <person name="Fraser-Liggett C.M."/>
            <person name="Johnson P.J."/>
        </authorList>
    </citation>
    <scope>NUCLEOTIDE SEQUENCE [LARGE SCALE GENOMIC DNA]</scope>
    <source>
        <strain evidence="13">G3</strain>
    </source>
</reference>
<dbReference type="PROSITE" id="PS00107">
    <property type="entry name" value="PROTEIN_KINASE_ATP"/>
    <property type="match status" value="1"/>
</dbReference>
<keyword evidence="2 11" id="KW-0808">Transferase</keyword>
<dbReference type="GO" id="GO:0004674">
    <property type="term" value="F:protein serine/threonine kinase activity"/>
    <property type="evidence" value="ECO:0007669"/>
    <property type="project" value="UniProtKB-KW"/>
</dbReference>
<dbReference type="OrthoDB" id="408964at2759"/>
<dbReference type="STRING" id="5722.A2EAS8"/>
<dbReference type="Gene3D" id="1.10.510.10">
    <property type="entry name" value="Transferase(Phosphotransferase) domain 1"/>
    <property type="match status" value="1"/>
</dbReference>
<evidence type="ECO:0000256" key="7">
    <source>
        <dbReference type="PIRSR" id="PIRSR630616-2"/>
    </source>
</evidence>
<evidence type="ECO:0000259" key="12">
    <source>
        <dbReference type="PROSITE" id="PS50011"/>
    </source>
</evidence>
<dbReference type="RefSeq" id="XP_001322504.1">
    <property type="nucleotide sequence ID" value="XM_001322469.1"/>
</dbReference>
<feature type="binding site" evidence="9">
    <location>
        <position position="46"/>
    </location>
    <ligand>
        <name>ATP</name>
        <dbReference type="ChEBI" id="CHEBI:30616"/>
    </ligand>
</feature>
<feature type="binding site" evidence="7">
    <location>
        <position position="42"/>
    </location>
    <ligand>
        <name>ATP</name>
        <dbReference type="ChEBI" id="CHEBI:30616"/>
    </ligand>
</feature>
<keyword evidence="14" id="KW-1185">Reference proteome</keyword>
<dbReference type="VEuPathDB" id="TrichDB:TVAGG3_0959010"/>
<feature type="binding site" evidence="7">
    <location>
        <position position="154"/>
    </location>
    <ligand>
        <name>ATP</name>
        <dbReference type="ChEBI" id="CHEBI:30616"/>
    </ligand>
</feature>
<dbReference type="GO" id="GO:0005634">
    <property type="term" value="C:nucleus"/>
    <property type="evidence" value="ECO:0000318"/>
    <property type="project" value="GO_Central"/>
</dbReference>
<dbReference type="GO" id="GO:0007052">
    <property type="term" value="P:mitotic spindle organization"/>
    <property type="evidence" value="ECO:0000318"/>
    <property type="project" value="GO_Central"/>
</dbReference>
<dbReference type="SMR" id="A2EAS8"/>
<evidence type="ECO:0000313" key="13">
    <source>
        <dbReference type="EMBL" id="EAY10281.1"/>
    </source>
</evidence>
<evidence type="ECO:0000256" key="11">
    <source>
        <dbReference type="RuleBase" id="RU367134"/>
    </source>
</evidence>
<dbReference type="eggNOG" id="KOG0580">
    <property type="taxonomic scope" value="Eukaryota"/>
</dbReference>
<dbReference type="PIRSF" id="PIRSF000654">
    <property type="entry name" value="Integrin-linked_kinase"/>
    <property type="match status" value="1"/>
</dbReference>
<feature type="binding site" evidence="7">
    <location>
        <begin position="91"/>
        <end position="93"/>
    </location>
    <ligand>
        <name>ATP</name>
        <dbReference type="ChEBI" id="CHEBI:30616"/>
    </ligand>
</feature>
<evidence type="ECO:0000256" key="2">
    <source>
        <dbReference type="ARBA" id="ARBA00022679"/>
    </source>
</evidence>
<dbReference type="SMART" id="SM00220">
    <property type="entry name" value="S_TKc"/>
    <property type="match status" value="1"/>
</dbReference>
<dbReference type="InterPro" id="IPR030616">
    <property type="entry name" value="Aur-like"/>
</dbReference>
<dbReference type="Proteomes" id="UP000001542">
    <property type="component" value="Unassembled WGS sequence"/>
</dbReference>
<feature type="cross-link" description="Glycyl lysine isopeptide (Lys-Gly) (interchain with G-Cter in SUMO2)" evidence="8">
    <location>
        <position position="138"/>
    </location>
</feature>
<dbReference type="InParanoid" id="A2EAS8"/>
<keyword evidence="3 7" id="KW-0547">Nucleotide-binding</keyword>
<evidence type="ECO:0000256" key="8">
    <source>
        <dbReference type="PIRSR" id="PIRSR630616-3"/>
    </source>
</evidence>